<dbReference type="Proteomes" id="UP001221838">
    <property type="component" value="Unassembled WGS sequence"/>
</dbReference>
<feature type="domain" description="Histone deacetylase" evidence="3">
    <location>
        <begin position="41"/>
        <end position="301"/>
    </location>
</feature>
<dbReference type="RefSeq" id="WP_272141050.1">
    <property type="nucleotide sequence ID" value="NZ_JAQNDM010000002.1"/>
</dbReference>
<accession>A0ABT5DBN7</accession>
<dbReference type="InterPro" id="IPR023801">
    <property type="entry name" value="His_deacetylse_dom"/>
</dbReference>
<dbReference type="InterPro" id="IPR044150">
    <property type="entry name" value="HDAC_classIV"/>
</dbReference>
<dbReference type="InterPro" id="IPR023696">
    <property type="entry name" value="Ureohydrolase_dom_sf"/>
</dbReference>
<dbReference type="CDD" id="cd09993">
    <property type="entry name" value="HDAC_classIV"/>
    <property type="match status" value="1"/>
</dbReference>
<comment type="caution">
    <text evidence="4">The sequence shown here is derived from an EMBL/GenBank/DDBJ whole genome shotgun (WGS) entry which is preliminary data.</text>
</comment>
<protein>
    <submittedName>
        <fullName evidence="4">Histone deacetylase</fullName>
    </submittedName>
</protein>
<keyword evidence="2" id="KW-0378">Hydrolase</keyword>
<comment type="similarity">
    <text evidence="1">Belongs to the histone deacetylase family.</text>
</comment>
<evidence type="ECO:0000256" key="1">
    <source>
        <dbReference type="ARBA" id="ARBA00005947"/>
    </source>
</evidence>
<reference evidence="4 5" key="1">
    <citation type="submission" date="2022-11" db="EMBL/GenBank/DDBJ databases">
        <title>Minimal conservation of predation-associated metabolite biosynthetic gene clusters underscores biosynthetic potential of Myxococcota including descriptions for ten novel species: Archangium lansinium sp. nov., Myxococcus landrumus sp. nov., Nannocystis bai.</title>
        <authorList>
            <person name="Ahearne A."/>
            <person name="Stevens C."/>
            <person name="Dowd S."/>
        </authorList>
    </citation>
    <scope>NUCLEOTIDE SEQUENCE [LARGE SCALE GENOMIC DNA]</scope>
    <source>
        <strain evidence="4 5">NCWAL01</strain>
    </source>
</reference>
<dbReference type="Pfam" id="PF00850">
    <property type="entry name" value="Hist_deacetyl"/>
    <property type="match status" value="1"/>
</dbReference>
<organism evidence="4 5">
    <name type="scientific">Stigmatella ashevillensis</name>
    <dbReference type="NCBI Taxonomy" id="2995309"/>
    <lineage>
        <taxon>Bacteria</taxon>
        <taxon>Pseudomonadati</taxon>
        <taxon>Myxococcota</taxon>
        <taxon>Myxococcia</taxon>
        <taxon>Myxococcales</taxon>
        <taxon>Cystobacterineae</taxon>
        <taxon>Archangiaceae</taxon>
        <taxon>Stigmatella</taxon>
    </lineage>
</organism>
<dbReference type="PANTHER" id="PTHR10625">
    <property type="entry name" value="HISTONE DEACETYLASE HDAC1-RELATED"/>
    <property type="match status" value="1"/>
</dbReference>
<dbReference type="InterPro" id="IPR037138">
    <property type="entry name" value="His_deacetylse_dom_sf"/>
</dbReference>
<dbReference type="PRINTS" id="PR01270">
    <property type="entry name" value="HDASUPER"/>
</dbReference>
<evidence type="ECO:0000259" key="3">
    <source>
        <dbReference type="Pfam" id="PF00850"/>
    </source>
</evidence>
<keyword evidence="5" id="KW-1185">Reference proteome</keyword>
<dbReference type="InterPro" id="IPR000286">
    <property type="entry name" value="HDACs"/>
</dbReference>
<proteinExistence type="inferred from homology"/>
<dbReference type="SUPFAM" id="SSF52768">
    <property type="entry name" value="Arginase/deacetylase"/>
    <property type="match status" value="1"/>
</dbReference>
<evidence type="ECO:0000313" key="4">
    <source>
        <dbReference type="EMBL" id="MDC0711087.1"/>
    </source>
</evidence>
<dbReference type="Gene3D" id="3.40.800.20">
    <property type="entry name" value="Histone deacetylase domain"/>
    <property type="match status" value="1"/>
</dbReference>
<name>A0ABT5DBN7_9BACT</name>
<dbReference type="PANTHER" id="PTHR10625:SF19">
    <property type="entry name" value="HISTONE DEACETYLASE 12"/>
    <property type="match status" value="1"/>
</dbReference>
<dbReference type="EMBL" id="JAQNDM010000002">
    <property type="protein sequence ID" value="MDC0711087.1"/>
    <property type="molecule type" value="Genomic_DNA"/>
</dbReference>
<gene>
    <name evidence="4" type="ORF">POL68_21630</name>
</gene>
<evidence type="ECO:0000256" key="2">
    <source>
        <dbReference type="ARBA" id="ARBA00022801"/>
    </source>
</evidence>
<sequence length="495" mass="53800">MRAWLQEWKRRLRPDRARVPVFYDEPYRLPFARLDAHHGLEPRQVDFTTGYLLEAGIVRATDIHRPRPVSYAQLARVHDAAYLESLEAPETLASIFAVEPSVVPVDTVLDTVRRICGGTLEAARLALCTRRPAVNMAGGFHHAAPDHGGGFCVLNDIAVAITTLRQEGFGGSVAVLDLDAHPSDGTAACLSGDPHVWVGSLSGSDWGLVPGADEVLLARGCGDAEYLAALEALLERMPRAELAFVIAGGDVLRGDRFGLLGLSLKGARRRDLAVARALHRVPSVWLPGGGYHAEAWKVFVGSVLVLDERGHEPIQERFDPRGMLARHPSPLKALERQQAWEAITLEDLEGALGYADPGRPRLLGHYTEQSLEYALFRSGVGPSLERLGYGPPRVSVDVSAAGERLQLLGHAHGREHVLMDCVLSRQRVEGADVLFVDKLLLPQPRAAASPPVEEGEGAREVLEMLRFMAQRLGLRGVFFPPAESSLPGAPQARCG</sequence>
<evidence type="ECO:0000313" key="5">
    <source>
        <dbReference type="Proteomes" id="UP001221838"/>
    </source>
</evidence>